<feature type="region of interest" description="Disordered" evidence="1">
    <location>
        <begin position="185"/>
        <end position="204"/>
    </location>
</feature>
<name>A0A563W4X8_9CYAN</name>
<keyword evidence="3" id="KW-1185">Reference proteome</keyword>
<dbReference type="InterPro" id="IPR054274">
    <property type="entry name" value="DUF7005"/>
</dbReference>
<dbReference type="Proteomes" id="UP000320055">
    <property type="component" value="Unassembled WGS sequence"/>
</dbReference>
<dbReference type="AlphaFoldDB" id="A0A563W4X8"/>
<dbReference type="RefSeq" id="WP_144863687.1">
    <property type="nucleotide sequence ID" value="NZ_LR213773.1"/>
</dbReference>
<dbReference type="EMBL" id="CAACVJ010000698">
    <property type="protein sequence ID" value="VEP18759.1"/>
    <property type="molecule type" value="Genomic_DNA"/>
</dbReference>
<gene>
    <name evidence="2" type="ORF">H1P_90006</name>
</gene>
<evidence type="ECO:0000313" key="2">
    <source>
        <dbReference type="EMBL" id="VEP18759.1"/>
    </source>
</evidence>
<sequence length="393" mass="44903">MVSKLQEFQSSVLKSYGATDTEIKELSVYNQNVFDHSNWRSQTRFPLEPEPHVAVWSEYLHLATEIGVFKALKNALVQLHFPIAEGISQTDAYRSVTLRGVEPHTIPEAIGLRLKQPEKLGLKIYPSLAGAIPVILPDNREDFVTLVQALTKRNEPKPISPSMGACMVAGYNNWDRIRKYREGRKGWSEENQNNSEETAKKQESVGLIPPKNLYQDRFIILSDGFYSNVAPENLGLTESEWRKLSLAIRLEHECTHYFTRRLFNSMQNNLLDELIADYRGIVAAIGQYRADWFLRFMGLESFPDYRKDGRLQNYRGQPPLSNSALKILQALVVAAAKNLEEFDRKYAEELKLSSSFEQPEVLIALTYLTLEELASEQAVVRLQTLSRNYKTSP</sequence>
<dbReference type="OrthoDB" id="2023498at2"/>
<organism evidence="2 3">
    <name type="scientific">Hyella patelloides LEGE 07179</name>
    <dbReference type="NCBI Taxonomy" id="945734"/>
    <lineage>
        <taxon>Bacteria</taxon>
        <taxon>Bacillati</taxon>
        <taxon>Cyanobacteriota</taxon>
        <taxon>Cyanophyceae</taxon>
        <taxon>Pleurocapsales</taxon>
        <taxon>Hyellaceae</taxon>
        <taxon>Hyella</taxon>
    </lineage>
</organism>
<dbReference type="Pfam" id="PF22541">
    <property type="entry name" value="DUF7005"/>
    <property type="match status" value="1"/>
</dbReference>
<reference evidence="2 3" key="1">
    <citation type="submission" date="2019-01" db="EMBL/GenBank/DDBJ databases">
        <authorList>
            <person name="Brito A."/>
        </authorList>
    </citation>
    <scope>NUCLEOTIDE SEQUENCE [LARGE SCALE GENOMIC DNA]</scope>
    <source>
        <strain evidence="2">1</strain>
    </source>
</reference>
<accession>A0A563W4X8</accession>
<protein>
    <submittedName>
        <fullName evidence="2">Uncharacterized protein</fullName>
    </submittedName>
</protein>
<evidence type="ECO:0000256" key="1">
    <source>
        <dbReference type="SAM" id="MobiDB-lite"/>
    </source>
</evidence>
<proteinExistence type="predicted"/>
<evidence type="ECO:0000313" key="3">
    <source>
        <dbReference type="Proteomes" id="UP000320055"/>
    </source>
</evidence>